<feature type="transmembrane region" description="Helical" evidence="1">
    <location>
        <begin position="16"/>
        <end position="35"/>
    </location>
</feature>
<gene>
    <name evidence="2" type="ORF">GmarT_40240</name>
</gene>
<dbReference type="Proteomes" id="UP000322887">
    <property type="component" value="Chromosome"/>
</dbReference>
<proteinExistence type="predicted"/>
<dbReference type="EMBL" id="CP042910">
    <property type="protein sequence ID" value="QEG18139.1"/>
    <property type="molecule type" value="Genomic_DNA"/>
</dbReference>
<reference evidence="2 3" key="1">
    <citation type="submission" date="2019-08" db="EMBL/GenBank/DDBJ databases">
        <title>Deep-cultivation of Planctomycetes and their phenomic and genomic characterization uncovers novel biology.</title>
        <authorList>
            <person name="Wiegand S."/>
            <person name="Jogler M."/>
            <person name="Boedeker C."/>
            <person name="Pinto D."/>
            <person name="Vollmers J."/>
            <person name="Rivas-Marin E."/>
            <person name="Kohn T."/>
            <person name="Peeters S.H."/>
            <person name="Heuer A."/>
            <person name="Rast P."/>
            <person name="Oberbeckmann S."/>
            <person name="Bunk B."/>
            <person name="Jeske O."/>
            <person name="Meyerdierks A."/>
            <person name="Storesund J.E."/>
            <person name="Kallscheuer N."/>
            <person name="Luecker S."/>
            <person name="Lage O.M."/>
            <person name="Pohl T."/>
            <person name="Merkel B.J."/>
            <person name="Hornburger P."/>
            <person name="Mueller R.-W."/>
            <person name="Bruemmer F."/>
            <person name="Labrenz M."/>
            <person name="Spormann A.M."/>
            <person name="Op den Camp H."/>
            <person name="Overmann J."/>
            <person name="Amann R."/>
            <person name="Jetten M.S.M."/>
            <person name="Mascher T."/>
            <person name="Medema M.H."/>
            <person name="Devos D.P."/>
            <person name="Kaster A.-K."/>
            <person name="Ovreas L."/>
            <person name="Rohde M."/>
            <person name="Galperin M.Y."/>
            <person name="Jogler C."/>
        </authorList>
    </citation>
    <scope>NUCLEOTIDE SEQUENCE [LARGE SCALE GENOMIC DNA]</scope>
    <source>
        <strain evidence="2 3">DSM 8797</strain>
    </source>
</reference>
<keyword evidence="1" id="KW-0472">Membrane</keyword>
<accession>A0ABX5YQW8</accession>
<keyword evidence="1" id="KW-0812">Transmembrane</keyword>
<evidence type="ECO:0000313" key="2">
    <source>
        <dbReference type="EMBL" id="QEG18139.1"/>
    </source>
</evidence>
<name>A0ABX5YQW8_9PLAN</name>
<keyword evidence="3" id="KW-1185">Reference proteome</keyword>
<feature type="transmembrane region" description="Helical" evidence="1">
    <location>
        <begin position="151"/>
        <end position="169"/>
    </location>
</feature>
<keyword evidence="1" id="KW-1133">Transmembrane helix</keyword>
<evidence type="ECO:0000313" key="3">
    <source>
        <dbReference type="Proteomes" id="UP000322887"/>
    </source>
</evidence>
<feature type="transmembrane region" description="Helical" evidence="1">
    <location>
        <begin position="47"/>
        <end position="65"/>
    </location>
</feature>
<evidence type="ECO:0000256" key="1">
    <source>
        <dbReference type="SAM" id="Phobius"/>
    </source>
</evidence>
<organism evidence="2 3">
    <name type="scientific">Gimesia maris</name>
    <dbReference type="NCBI Taxonomy" id="122"/>
    <lineage>
        <taxon>Bacteria</taxon>
        <taxon>Pseudomonadati</taxon>
        <taxon>Planctomycetota</taxon>
        <taxon>Planctomycetia</taxon>
        <taxon>Planctomycetales</taxon>
        <taxon>Planctomycetaceae</taxon>
        <taxon>Gimesia</taxon>
    </lineage>
</organism>
<protein>
    <submittedName>
        <fullName evidence="2">Uncharacterized protein</fullName>
    </submittedName>
</protein>
<sequence>MALSILAVHLPERLKLLLVYSVVYGMIVGAALTTLAFKLGLSLKRSLLVAILCLTVFGQSLVLYLSHQRYKEATLQQFKMDKTSLMLEHTLAKGEPPSDPEARKQHEEFIKQFESAKQERRDKEQQLLEISSYLQHRISPVARLETPWPQLFWFIELILCCVAAIWASLQVPRPESPASTAEAPPLDKS</sequence>